<dbReference type="InterPro" id="IPR013096">
    <property type="entry name" value="Cupin_2"/>
</dbReference>
<dbReference type="SUPFAM" id="SSF51182">
    <property type="entry name" value="RmlC-like cupins"/>
    <property type="match status" value="1"/>
</dbReference>
<reference evidence="3" key="1">
    <citation type="journal article" date="2016" name="Genome Announc.">
        <title>Draft Genome Sequence of the Syntrophic Lactate-Degrading Bacterium Tepidanaerobacter syntrophicus JLT.</title>
        <authorList>
            <person name="Matsuura N."/>
            <person name="Ohashi A."/>
            <person name="Tourlousse D.M."/>
            <person name="Sekiguchi Y."/>
        </authorList>
    </citation>
    <scope>NUCLEOTIDE SEQUENCE [LARGE SCALE GENOMIC DNA]</scope>
    <source>
        <strain evidence="3">JL</strain>
    </source>
</reference>
<evidence type="ECO:0000259" key="2">
    <source>
        <dbReference type="Pfam" id="PF07883"/>
    </source>
</evidence>
<dbReference type="PANTHER" id="PTHR35848">
    <property type="entry name" value="OXALATE-BINDING PROTEIN"/>
    <property type="match status" value="1"/>
</dbReference>
<dbReference type="GO" id="GO:0046872">
    <property type="term" value="F:metal ion binding"/>
    <property type="evidence" value="ECO:0007669"/>
    <property type="project" value="UniProtKB-KW"/>
</dbReference>
<proteinExistence type="predicted"/>
<evidence type="ECO:0000313" key="3">
    <source>
        <dbReference type="EMBL" id="GAQ24613.1"/>
    </source>
</evidence>
<dbReference type="Proteomes" id="UP000062160">
    <property type="component" value="Unassembled WGS sequence"/>
</dbReference>
<dbReference type="Gene3D" id="2.60.120.10">
    <property type="entry name" value="Jelly Rolls"/>
    <property type="match status" value="1"/>
</dbReference>
<name>A0A0U9HCT4_9FIRM</name>
<keyword evidence="4" id="KW-1185">Reference proteome</keyword>
<evidence type="ECO:0000313" key="4">
    <source>
        <dbReference type="Proteomes" id="UP000062160"/>
    </source>
</evidence>
<dbReference type="RefSeq" id="WP_059031660.1">
    <property type="nucleotide sequence ID" value="NZ_BSDN01000009.1"/>
</dbReference>
<dbReference type="InterPro" id="IPR014710">
    <property type="entry name" value="RmlC-like_jellyroll"/>
</dbReference>
<dbReference type="STRING" id="224999.GCA_001485475_00613"/>
<dbReference type="AlphaFoldDB" id="A0A0U9HCT4"/>
<organism evidence="3">
    <name type="scientific">Tepidanaerobacter syntrophicus</name>
    <dbReference type="NCBI Taxonomy" id="224999"/>
    <lineage>
        <taxon>Bacteria</taxon>
        <taxon>Bacillati</taxon>
        <taxon>Bacillota</taxon>
        <taxon>Clostridia</taxon>
        <taxon>Thermosediminibacterales</taxon>
        <taxon>Tepidanaerobacteraceae</taxon>
        <taxon>Tepidanaerobacter</taxon>
    </lineage>
</organism>
<dbReference type="EMBL" id="DF976999">
    <property type="protein sequence ID" value="GAQ24613.1"/>
    <property type="molecule type" value="Genomic_DNA"/>
</dbReference>
<dbReference type="InterPro" id="IPR011051">
    <property type="entry name" value="RmlC_Cupin_sf"/>
</dbReference>
<evidence type="ECO:0000256" key="1">
    <source>
        <dbReference type="ARBA" id="ARBA00022723"/>
    </source>
</evidence>
<sequence>MKINNIFDITGTKFPAGRLTRVMVGPGAPIEAEGFVMGYVTIFPQGSVPLHLHHQEEVYVILRGNGKIHVNDETADIKAGDYIYIDSDSTHLLENTSNEDMIMLFCYSPKGIVEHWQEELEGK</sequence>
<keyword evidence="3" id="KW-0413">Isomerase</keyword>
<dbReference type="InterPro" id="IPR051610">
    <property type="entry name" value="GPI/OXD"/>
</dbReference>
<dbReference type="GO" id="GO:0016853">
    <property type="term" value="F:isomerase activity"/>
    <property type="evidence" value="ECO:0007669"/>
    <property type="project" value="UniProtKB-KW"/>
</dbReference>
<dbReference type="Pfam" id="PF07883">
    <property type="entry name" value="Cupin_2"/>
    <property type="match status" value="1"/>
</dbReference>
<accession>A0A0U9HCT4</accession>
<feature type="domain" description="Cupin type-2" evidence="2">
    <location>
        <begin position="39"/>
        <end position="105"/>
    </location>
</feature>
<protein>
    <submittedName>
        <fullName evidence="3">Mannose-6-phosphate isomerase, cupin superfamily</fullName>
    </submittedName>
</protein>
<dbReference type="PANTHER" id="PTHR35848:SF6">
    <property type="entry name" value="CUPIN TYPE-2 DOMAIN-CONTAINING PROTEIN"/>
    <property type="match status" value="1"/>
</dbReference>
<gene>
    <name evidence="3" type="ORF">TSYNT_5460</name>
</gene>
<dbReference type="OrthoDB" id="9797047at2"/>
<keyword evidence="1" id="KW-0479">Metal-binding</keyword>